<keyword evidence="3" id="KW-0238">DNA-binding</keyword>
<evidence type="ECO:0000313" key="10">
    <source>
        <dbReference type="Proteomes" id="UP000001064"/>
    </source>
</evidence>
<sequence length="372" mass="42650">MGISSHNIIHNMSEEEIEKPFNAKKFQDDLRSIVPGYDENHNILSESSGHSESSQSDYDDLSEQRQVSVKKRGREQEEIDVSGLTVLPREKVLKLTSKEIEDYVSRLKQNHVLTQSEEKDLKKQRRLVKNREYASQSRSRRKVYVENIESKLQKTNQDCMSIKTQLNQVKEENKMLKKQLYSIVSTLKSDSSLAQAFGKLFAPLGNNKPSSTTTLFIFIFLFSFTFLFKSPISFNSPSSTITFNSDSASLQRNLLEFDEPTAAPSSEWKRAILEETKQYIDNLVDSVYSNIRFKEVSETKLNTETFLPIDSKENNTTDKKQVETTITADDEITNIFGKVSLDDAEPEKCKNNENTFDDFKETLRSNSPPLTQ</sequence>
<accession>F1A0U3</accession>
<evidence type="ECO:0000256" key="5">
    <source>
        <dbReference type="ARBA" id="ARBA00023242"/>
    </source>
</evidence>
<dbReference type="PANTHER" id="PTHR46004:SF3">
    <property type="entry name" value="CYCLIC AMP RESPONSE ELEMENT-BINDING PROTEIN A"/>
    <property type="match status" value="1"/>
</dbReference>
<dbReference type="AlphaFoldDB" id="F1A0U3"/>
<dbReference type="GO" id="GO:0005634">
    <property type="term" value="C:nucleus"/>
    <property type="evidence" value="ECO:0007669"/>
    <property type="project" value="UniProtKB-SubCell"/>
</dbReference>
<comment type="subcellular location">
    <subcellularLocation>
        <location evidence="1">Nucleus</location>
    </subcellularLocation>
</comment>
<keyword evidence="2" id="KW-0805">Transcription regulation</keyword>
<dbReference type="RefSeq" id="XP_003293287.1">
    <property type="nucleotide sequence ID" value="XM_003293239.1"/>
</dbReference>
<dbReference type="EMBL" id="GL871350">
    <property type="protein sequence ID" value="EGC30180.1"/>
    <property type="molecule type" value="Genomic_DNA"/>
</dbReference>
<dbReference type="eggNOG" id="KOG4343">
    <property type="taxonomic scope" value="Eukaryota"/>
</dbReference>
<dbReference type="VEuPathDB" id="AmoebaDB:DICPUDRAFT_93022"/>
<dbReference type="GO" id="GO:0003700">
    <property type="term" value="F:DNA-binding transcription factor activity"/>
    <property type="evidence" value="ECO:0007669"/>
    <property type="project" value="InterPro"/>
</dbReference>
<dbReference type="GeneID" id="10511068"/>
<dbReference type="STRING" id="5786.F1A0U3"/>
<feature type="region of interest" description="Disordered" evidence="7">
    <location>
        <begin position="346"/>
        <end position="372"/>
    </location>
</feature>
<evidence type="ECO:0000256" key="7">
    <source>
        <dbReference type="SAM" id="MobiDB-lite"/>
    </source>
</evidence>
<evidence type="ECO:0000256" key="2">
    <source>
        <dbReference type="ARBA" id="ARBA00023015"/>
    </source>
</evidence>
<protein>
    <recommendedName>
        <fullName evidence="8">BZIP domain-containing protein</fullName>
    </recommendedName>
</protein>
<evidence type="ECO:0000256" key="4">
    <source>
        <dbReference type="ARBA" id="ARBA00023163"/>
    </source>
</evidence>
<feature type="coiled-coil region" evidence="6">
    <location>
        <begin position="145"/>
        <end position="179"/>
    </location>
</feature>
<evidence type="ECO:0000313" key="9">
    <source>
        <dbReference type="EMBL" id="EGC30180.1"/>
    </source>
</evidence>
<keyword evidence="10" id="KW-1185">Reference proteome</keyword>
<dbReference type="Pfam" id="PF03131">
    <property type="entry name" value="bZIP_Maf"/>
    <property type="match status" value="1"/>
</dbReference>
<dbReference type="PROSITE" id="PS50217">
    <property type="entry name" value="BZIP"/>
    <property type="match status" value="1"/>
</dbReference>
<dbReference type="Proteomes" id="UP000001064">
    <property type="component" value="Unassembled WGS sequence"/>
</dbReference>
<dbReference type="OrthoDB" id="21109at2759"/>
<feature type="region of interest" description="Disordered" evidence="7">
    <location>
        <begin position="39"/>
        <end position="75"/>
    </location>
</feature>
<feature type="domain" description="BZIP" evidence="8">
    <location>
        <begin position="120"/>
        <end position="183"/>
    </location>
</feature>
<dbReference type="InterPro" id="IPR046347">
    <property type="entry name" value="bZIP_sf"/>
</dbReference>
<evidence type="ECO:0000256" key="1">
    <source>
        <dbReference type="ARBA" id="ARBA00004123"/>
    </source>
</evidence>
<dbReference type="InterPro" id="IPR004826">
    <property type="entry name" value="bZIP_Maf"/>
</dbReference>
<reference evidence="10" key="1">
    <citation type="journal article" date="2011" name="Genome Biol.">
        <title>Comparative genomics of the social amoebae Dictyostelium discoideum and Dictyostelium purpureum.</title>
        <authorList>
            <consortium name="US DOE Joint Genome Institute (JGI-PGF)"/>
            <person name="Sucgang R."/>
            <person name="Kuo A."/>
            <person name="Tian X."/>
            <person name="Salerno W."/>
            <person name="Parikh A."/>
            <person name="Feasley C.L."/>
            <person name="Dalin E."/>
            <person name="Tu H."/>
            <person name="Huang E."/>
            <person name="Barry K."/>
            <person name="Lindquist E."/>
            <person name="Shapiro H."/>
            <person name="Bruce D."/>
            <person name="Schmutz J."/>
            <person name="Salamov A."/>
            <person name="Fey P."/>
            <person name="Gaudet P."/>
            <person name="Anjard C."/>
            <person name="Babu M.M."/>
            <person name="Basu S."/>
            <person name="Bushmanova Y."/>
            <person name="van der Wel H."/>
            <person name="Katoh-Kurasawa M."/>
            <person name="Dinh C."/>
            <person name="Coutinho P.M."/>
            <person name="Saito T."/>
            <person name="Elias M."/>
            <person name="Schaap P."/>
            <person name="Kay R.R."/>
            <person name="Henrissat B."/>
            <person name="Eichinger L."/>
            <person name="Rivero F."/>
            <person name="Putnam N.H."/>
            <person name="West C.M."/>
            <person name="Loomis W.F."/>
            <person name="Chisholm R.L."/>
            <person name="Shaulsky G."/>
            <person name="Strassmann J.E."/>
            <person name="Queller D.C."/>
            <person name="Kuspa A."/>
            <person name="Grigoriev I.V."/>
        </authorList>
    </citation>
    <scope>NUCLEOTIDE SEQUENCE [LARGE SCALE GENOMIC DNA]</scope>
    <source>
        <strain evidence="10">QSDP1</strain>
    </source>
</reference>
<keyword evidence="6" id="KW-0175">Coiled coil</keyword>
<dbReference type="SMART" id="SM00338">
    <property type="entry name" value="BRLZ"/>
    <property type="match status" value="1"/>
</dbReference>
<dbReference type="Gene3D" id="1.20.5.170">
    <property type="match status" value="1"/>
</dbReference>
<evidence type="ECO:0000259" key="8">
    <source>
        <dbReference type="PROSITE" id="PS50217"/>
    </source>
</evidence>
<feature type="compositionally biased region" description="Basic and acidic residues" evidence="7">
    <location>
        <begin position="346"/>
        <end position="363"/>
    </location>
</feature>
<gene>
    <name evidence="9" type="primary">bzpJ</name>
    <name evidence="9" type="ORF">DICPUDRAFT_93022</name>
</gene>
<feature type="compositionally biased region" description="Low complexity" evidence="7">
    <location>
        <begin position="45"/>
        <end position="56"/>
    </location>
</feature>
<evidence type="ECO:0000256" key="6">
    <source>
        <dbReference type="SAM" id="Coils"/>
    </source>
</evidence>
<keyword evidence="4" id="KW-0804">Transcription</keyword>
<organism evidence="9 10">
    <name type="scientific">Dictyostelium purpureum</name>
    <name type="common">Slime mold</name>
    <dbReference type="NCBI Taxonomy" id="5786"/>
    <lineage>
        <taxon>Eukaryota</taxon>
        <taxon>Amoebozoa</taxon>
        <taxon>Evosea</taxon>
        <taxon>Eumycetozoa</taxon>
        <taxon>Dictyostelia</taxon>
        <taxon>Dictyosteliales</taxon>
        <taxon>Dictyosteliaceae</taxon>
        <taxon>Dictyostelium</taxon>
    </lineage>
</organism>
<evidence type="ECO:0000256" key="3">
    <source>
        <dbReference type="ARBA" id="ARBA00023125"/>
    </source>
</evidence>
<dbReference type="GO" id="GO:0003677">
    <property type="term" value="F:DNA binding"/>
    <property type="evidence" value="ECO:0007669"/>
    <property type="project" value="UniProtKB-KW"/>
</dbReference>
<dbReference type="KEGG" id="dpp:DICPUDRAFT_93022"/>
<proteinExistence type="predicted"/>
<dbReference type="SUPFAM" id="SSF57959">
    <property type="entry name" value="Leucine zipper domain"/>
    <property type="match status" value="1"/>
</dbReference>
<keyword evidence="5" id="KW-0539">Nucleus</keyword>
<dbReference type="InParanoid" id="F1A0U3"/>
<dbReference type="PANTHER" id="PTHR46004">
    <property type="entry name" value="CYCLIC AMP RESPONSE ELEMENT-BINDING PROTEIN A"/>
    <property type="match status" value="1"/>
</dbReference>
<dbReference type="InterPro" id="IPR004827">
    <property type="entry name" value="bZIP"/>
</dbReference>
<name>F1A0U3_DICPU</name>